<gene>
    <name evidence="3" type="ORF">Mal15_50330</name>
</gene>
<dbReference type="Proteomes" id="UP000321353">
    <property type="component" value="Chromosome"/>
</dbReference>
<reference evidence="3 4" key="1">
    <citation type="submission" date="2019-02" db="EMBL/GenBank/DDBJ databases">
        <title>Planctomycetal bacteria perform biofilm scaping via a novel small molecule.</title>
        <authorList>
            <person name="Jeske O."/>
            <person name="Boedeker C."/>
            <person name="Wiegand S."/>
            <person name="Breitling P."/>
            <person name="Kallscheuer N."/>
            <person name="Jogler M."/>
            <person name="Rohde M."/>
            <person name="Petersen J."/>
            <person name="Medema M.H."/>
            <person name="Surup F."/>
            <person name="Jogler C."/>
        </authorList>
    </citation>
    <scope>NUCLEOTIDE SEQUENCE [LARGE SCALE GENOMIC DNA]</scope>
    <source>
        <strain evidence="3 4">Mal15</strain>
    </source>
</reference>
<dbReference type="AlphaFoldDB" id="A0A5B9MLV0"/>
<accession>A0A5B9MLV0</accession>
<evidence type="ECO:0000256" key="1">
    <source>
        <dbReference type="SAM" id="MobiDB-lite"/>
    </source>
</evidence>
<evidence type="ECO:0000313" key="3">
    <source>
        <dbReference type="EMBL" id="QEG00957.1"/>
    </source>
</evidence>
<dbReference type="PROSITE" id="PS51257">
    <property type="entry name" value="PROKAR_LIPOPROTEIN"/>
    <property type="match status" value="1"/>
</dbReference>
<evidence type="ECO:0000313" key="4">
    <source>
        <dbReference type="Proteomes" id="UP000321353"/>
    </source>
</evidence>
<dbReference type="KEGG" id="smam:Mal15_50330"/>
<name>A0A5B9MLV0_9BACT</name>
<dbReference type="EMBL" id="CP036264">
    <property type="protein sequence ID" value="QEG00957.1"/>
    <property type="molecule type" value="Genomic_DNA"/>
</dbReference>
<feature type="region of interest" description="Disordered" evidence="1">
    <location>
        <begin position="34"/>
        <end position="61"/>
    </location>
</feature>
<feature type="signal peptide" evidence="2">
    <location>
        <begin position="1"/>
        <end position="19"/>
    </location>
</feature>
<proteinExistence type="predicted"/>
<dbReference type="RefSeq" id="WP_147870111.1">
    <property type="nucleotide sequence ID" value="NZ_CP036264.1"/>
</dbReference>
<evidence type="ECO:0008006" key="5">
    <source>
        <dbReference type="Google" id="ProtNLM"/>
    </source>
</evidence>
<feature type="compositionally biased region" description="Basic and acidic residues" evidence="1">
    <location>
        <begin position="46"/>
        <end position="61"/>
    </location>
</feature>
<protein>
    <recommendedName>
        <fullName evidence="5">Secreted protein</fullName>
    </recommendedName>
</protein>
<feature type="chain" id="PRO_5022993495" description="Secreted protein" evidence="2">
    <location>
        <begin position="20"/>
        <end position="61"/>
    </location>
</feature>
<organism evidence="3 4">
    <name type="scientific">Stieleria maiorica</name>
    <dbReference type="NCBI Taxonomy" id="2795974"/>
    <lineage>
        <taxon>Bacteria</taxon>
        <taxon>Pseudomonadati</taxon>
        <taxon>Planctomycetota</taxon>
        <taxon>Planctomycetia</taxon>
        <taxon>Pirellulales</taxon>
        <taxon>Pirellulaceae</taxon>
        <taxon>Stieleria</taxon>
    </lineage>
</organism>
<evidence type="ECO:0000256" key="2">
    <source>
        <dbReference type="SAM" id="SignalP"/>
    </source>
</evidence>
<keyword evidence="2" id="KW-0732">Signal</keyword>
<sequence precursor="true">MKKLLILTALLGISVPSFVGCGGSAPTVVEPVEEDDGAMSASQQAEYEKQMREQMSKKGGN</sequence>
<keyword evidence="4" id="KW-1185">Reference proteome</keyword>